<sequence>MIAFGTLAVILSSFSAGSVASPTFEPVYTRDVSSTPSYNPFQWIFPGGVPSSPGSRLIQPFVDNETAADRVVNYINNAVHAPDINPACFWSGRTNVTFLTPQGQVDSTISTQTAVVAFQEDPRNCNTLIDIVCKAGERSASAKFTNDEWNDLSRALAKNVAGKAYALLGKEIRATSTWLTVEKPTLKNNTKVTSLEIWEIGSDGAPAKVTV</sequence>
<name>A0A067S3F4_GALM3</name>
<organism evidence="2 3">
    <name type="scientific">Galerina marginata (strain CBS 339.88)</name>
    <dbReference type="NCBI Taxonomy" id="685588"/>
    <lineage>
        <taxon>Eukaryota</taxon>
        <taxon>Fungi</taxon>
        <taxon>Dikarya</taxon>
        <taxon>Basidiomycota</taxon>
        <taxon>Agaricomycotina</taxon>
        <taxon>Agaricomycetes</taxon>
        <taxon>Agaricomycetidae</taxon>
        <taxon>Agaricales</taxon>
        <taxon>Agaricineae</taxon>
        <taxon>Strophariaceae</taxon>
        <taxon>Galerina</taxon>
    </lineage>
</organism>
<dbReference type="Proteomes" id="UP000027222">
    <property type="component" value="Unassembled WGS sequence"/>
</dbReference>
<evidence type="ECO:0000256" key="1">
    <source>
        <dbReference type="SAM" id="SignalP"/>
    </source>
</evidence>
<accession>A0A067S3F4</accession>
<keyword evidence="1" id="KW-0732">Signal</keyword>
<dbReference type="OrthoDB" id="3007563at2759"/>
<evidence type="ECO:0000313" key="3">
    <source>
        <dbReference type="Proteomes" id="UP000027222"/>
    </source>
</evidence>
<gene>
    <name evidence="2" type="ORF">GALMADRAFT_148739</name>
</gene>
<reference evidence="3" key="1">
    <citation type="journal article" date="2014" name="Proc. Natl. Acad. Sci. U.S.A.">
        <title>Extensive sampling of basidiomycete genomes demonstrates inadequacy of the white-rot/brown-rot paradigm for wood decay fungi.</title>
        <authorList>
            <person name="Riley R."/>
            <person name="Salamov A.A."/>
            <person name="Brown D.W."/>
            <person name="Nagy L.G."/>
            <person name="Floudas D."/>
            <person name="Held B.W."/>
            <person name="Levasseur A."/>
            <person name="Lombard V."/>
            <person name="Morin E."/>
            <person name="Otillar R."/>
            <person name="Lindquist E.A."/>
            <person name="Sun H."/>
            <person name="LaButti K.M."/>
            <person name="Schmutz J."/>
            <person name="Jabbour D."/>
            <person name="Luo H."/>
            <person name="Baker S.E."/>
            <person name="Pisabarro A.G."/>
            <person name="Walton J.D."/>
            <person name="Blanchette R.A."/>
            <person name="Henrissat B."/>
            <person name="Martin F."/>
            <person name="Cullen D."/>
            <person name="Hibbett D.S."/>
            <person name="Grigoriev I.V."/>
        </authorList>
    </citation>
    <scope>NUCLEOTIDE SEQUENCE [LARGE SCALE GENOMIC DNA]</scope>
    <source>
        <strain evidence="3">CBS 339.88</strain>
    </source>
</reference>
<keyword evidence="3" id="KW-1185">Reference proteome</keyword>
<dbReference type="HOGENOM" id="CLU_1310223_0_0_1"/>
<dbReference type="EMBL" id="KL142452">
    <property type="protein sequence ID" value="KDR65370.1"/>
    <property type="molecule type" value="Genomic_DNA"/>
</dbReference>
<evidence type="ECO:0000313" key="2">
    <source>
        <dbReference type="EMBL" id="KDR65370.1"/>
    </source>
</evidence>
<protein>
    <submittedName>
        <fullName evidence="2">Uncharacterized protein</fullName>
    </submittedName>
</protein>
<proteinExistence type="predicted"/>
<dbReference type="AlphaFoldDB" id="A0A067S3F4"/>
<dbReference type="SUPFAM" id="SSF52309">
    <property type="entry name" value="N-(deoxy)ribosyltransferase-like"/>
    <property type="match status" value="1"/>
</dbReference>
<feature type="chain" id="PRO_5001645456" evidence="1">
    <location>
        <begin position="21"/>
        <end position="211"/>
    </location>
</feature>
<feature type="signal peptide" evidence="1">
    <location>
        <begin position="1"/>
        <end position="20"/>
    </location>
</feature>